<protein>
    <submittedName>
        <fullName evidence="3">Class II aldolase/adducin family protein</fullName>
    </submittedName>
</protein>
<evidence type="ECO:0000259" key="2">
    <source>
        <dbReference type="SMART" id="SM01007"/>
    </source>
</evidence>
<dbReference type="Gene3D" id="3.40.225.10">
    <property type="entry name" value="Class II aldolase/adducin N-terminal domain"/>
    <property type="match status" value="1"/>
</dbReference>
<accession>A0ABT0AFZ8</accession>
<evidence type="ECO:0000313" key="4">
    <source>
        <dbReference type="Proteomes" id="UP001162802"/>
    </source>
</evidence>
<sequence>MTPSAQSERELRSQLADFYHLVRHLGWDELVFNHISARLPGAEERYLVNPFGLLYDEITPDNLITVSVEGELVGESEYRANPAGFALHGVIHANRPDVRCVAHTHSIALSAVAMKAAGIDHDNFYGAQLSGRVAYHDFEGITLYADERERMLASIGDKDVLILRNHGVAVCGRDIPSTFALLWIVQRAAEVQLAAGSMAGPNQSLPDAVRQRCAADAHKITSSSNAFGELLFNSAVRQMKLDKGMVRNEALAAVPA</sequence>
<organism evidence="3 4">
    <name type="scientific">Novosphingobium mangrovi</name>
    <name type="common">ex Hu et al. 2023</name>
    <dbReference type="NCBI Taxonomy" id="2930094"/>
    <lineage>
        <taxon>Bacteria</taxon>
        <taxon>Pseudomonadati</taxon>
        <taxon>Pseudomonadota</taxon>
        <taxon>Alphaproteobacteria</taxon>
        <taxon>Sphingomonadales</taxon>
        <taxon>Sphingomonadaceae</taxon>
        <taxon>Novosphingobium</taxon>
    </lineage>
</organism>
<comment type="caution">
    <text evidence="3">The sequence shown here is derived from an EMBL/GenBank/DDBJ whole genome shotgun (WGS) entry which is preliminary data.</text>
</comment>
<dbReference type="InterPro" id="IPR051017">
    <property type="entry name" value="Aldolase-II_Adducin_sf"/>
</dbReference>
<dbReference type="NCBIfam" id="NF005451">
    <property type="entry name" value="PRK07044.1"/>
    <property type="match status" value="1"/>
</dbReference>
<dbReference type="EMBL" id="JALHAT010000034">
    <property type="protein sequence ID" value="MCJ1962131.1"/>
    <property type="molecule type" value="Genomic_DNA"/>
</dbReference>
<name>A0ABT0AFZ8_9SPHN</name>
<dbReference type="PANTHER" id="PTHR10672:SF3">
    <property type="entry name" value="PROTEIN HU-LI TAI SHAO"/>
    <property type="match status" value="1"/>
</dbReference>
<evidence type="ECO:0000256" key="1">
    <source>
        <dbReference type="ARBA" id="ARBA00037961"/>
    </source>
</evidence>
<evidence type="ECO:0000313" key="3">
    <source>
        <dbReference type="EMBL" id="MCJ1962131.1"/>
    </source>
</evidence>
<dbReference type="SMART" id="SM01007">
    <property type="entry name" value="Aldolase_II"/>
    <property type="match status" value="1"/>
</dbReference>
<proteinExistence type="inferred from homology"/>
<gene>
    <name evidence="3" type="ORF">MTR65_15665</name>
</gene>
<dbReference type="InterPro" id="IPR036409">
    <property type="entry name" value="Aldolase_II/adducin_N_sf"/>
</dbReference>
<reference evidence="3" key="1">
    <citation type="submission" date="2022-03" db="EMBL/GenBank/DDBJ databases">
        <title>Identification of a novel bacterium isolated from mangrove sediments.</title>
        <authorList>
            <person name="Pan X."/>
        </authorList>
    </citation>
    <scope>NUCLEOTIDE SEQUENCE</scope>
    <source>
        <strain evidence="3">B2637</strain>
    </source>
</reference>
<dbReference type="InterPro" id="IPR001303">
    <property type="entry name" value="Aldolase_II/adducin_N"/>
</dbReference>
<comment type="similarity">
    <text evidence="1">Belongs to the aldolase class II family.</text>
</comment>
<dbReference type="Pfam" id="PF00596">
    <property type="entry name" value="Aldolase_II"/>
    <property type="match status" value="1"/>
</dbReference>
<dbReference type="Proteomes" id="UP001162802">
    <property type="component" value="Unassembled WGS sequence"/>
</dbReference>
<dbReference type="RefSeq" id="WP_243801819.1">
    <property type="nucleotide sequence ID" value="NZ_JALHAT010000034.1"/>
</dbReference>
<feature type="domain" description="Class II aldolase/adducin N-terminal" evidence="2">
    <location>
        <begin position="13"/>
        <end position="193"/>
    </location>
</feature>
<dbReference type="PANTHER" id="PTHR10672">
    <property type="entry name" value="ADDUCIN"/>
    <property type="match status" value="1"/>
</dbReference>
<keyword evidence="4" id="KW-1185">Reference proteome</keyword>
<dbReference type="SUPFAM" id="SSF53639">
    <property type="entry name" value="AraD/HMP-PK domain-like"/>
    <property type="match status" value="1"/>
</dbReference>